<dbReference type="InterPro" id="IPR030679">
    <property type="entry name" value="ABC_ATPase_HisP-typ"/>
</dbReference>
<dbReference type="GO" id="GO:0015424">
    <property type="term" value="F:ABC-type amino acid transporter activity"/>
    <property type="evidence" value="ECO:0007669"/>
    <property type="project" value="InterPro"/>
</dbReference>
<dbReference type="PANTHER" id="PTHR43166">
    <property type="entry name" value="AMINO ACID IMPORT ATP-BINDING PROTEIN"/>
    <property type="match status" value="1"/>
</dbReference>
<dbReference type="EMBL" id="CP060634">
    <property type="protein sequence ID" value="QNM05585.1"/>
    <property type="molecule type" value="Genomic_DNA"/>
</dbReference>
<evidence type="ECO:0000256" key="2">
    <source>
        <dbReference type="ARBA" id="ARBA00022448"/>
    </source>
</evidence>
<dbReference type="PIRSF" id="PIRSF039085">
    <property type="entry name" value="ABC_ATPase_HisP"/>
    <property type="match status" value="1"/>
</dbReference>
<dbReference type="InterPro" id="IPR003593">
    <property type="entry name" value="AAA+_ATPase"/>
</dbReference>
<evidence type="ECO:0000256" key="3">
    <source>
        <dbReference type="ARBA" id="ARBA00022741"/>
    </source>
</evidence>
<dbReference type="PROSITE" id="PS50893">
    <property type="entry name" value="ABC_TRANSPORTER_2"/>
    <property type="match status" value="1"/>
</dbReference>
<dbReference type="SUPFAM" id="SSF52540">
    <property type="entry name" value="P-loop containing nucleoside triphosphate hydrolases"/>
    <property type="match status" value="1"/>
</dbReference>
<gene>
    <name evidence="6" type="ORF">H9Q78_14345</name>
</gene>
<dbReference type="InterPro" id="IPR003439">
    <property type="entry name" value="ABC_transporter-like_ATP-bd"/>
</dbReference>
<dbReference type="RefSeq" id="WP_147595650.1">
    <property type="nucleotide sequence ID" value="NZ_CP060634.1"/>
</dbReference>
<sequence length="247" mass="28070">MSENKETVISLQNIIKKFGDLTVLDDMSLDVYEHEVVVLCGPSGGGKSTLLRTINGLEKINGGKIYYRGTEVSSKNIKQIRKHIGMVFQQFNLFDNLTVKNNLLIAPVKTQKKNKEKMLEKAMEYLEIFGIADKLDAYPHQLSGGQKQRVAIVRSLMMEPDLMLFDEPTSALDPEMIKEVLDAMRRLSSMGMTMVIVTHEMGFAREVASRVCFLEGAKIRVNKDTKSFFEHTEDDRLQQFLSVILHH</sequence>
<comment type="similarity">
    <text evidence="1">Belongs to the ABC transporter superfamily.</text>
</comment>
<accession>A0A7G9G453</accession>
<dbReference type="CDD" id="cd03262">
    <property type="entry name" value="ABC_HisP_GlnQ"/>
    <property type="match status" value="1"/>
</dbReference>
<keyword evidence="3" id="KW-0547">Nucleotide-binding</keyword>
<proteinExistence type="inferred from homology"/>
<dbReference type="PANTHER" id="PTHR43166:SF4">
    <property type="entry name" value="PHOSPHONATES IMPORT ATP-BINDING PROTEIN PHNC"/>
    <property type="match status" value="1"/>
</dbReference>
<dbReference type="GO" id="GO:0016887">
    <property type="term" value="F:ATP hydrolysis activity"/>
    <property type="evidence" value="ECO:0007669"/>
    <property type="project" value="InterPro"/>
</dbReference>
<protein>
    <submittedName>
        <fullName evidence="6">Amino acid ABC transporter ATP-binding protein</fullName>
    </submittedName>
</protein>
<name>A0A7G9G453_9FIRM</name>
<dbReference type="InterPro" id="IPR050086">
    <property type="entry name" value="MetN_ABC_transporter-like"/>
</dbReference>
<evidence type="ECO:0000313" key="6">
    <source>
        <dbReference type="EMBL" id="QNM05585.1"/>
    </source>
</evidence>
<organism evidence="6 7">
    <name type="scientific">Qiania dongpingensis</name>
    <dbReference type="NCBI Taxonomy" id="2763669"/>
    <lineage>
        <taxon>Bacteria</taxon>
        <taxon>Bacillati</taxon>
        <taxon>Bacillota</taxon>
        <taxon>Clostridia</taxon>
        <taxon>Lachnospirales</taxon>
        <taxon>Lachnospiraceae</taxon>
        <taxon>Qiania</taxon>
    </lineage>
</organism>
<keyword evidence="4 6" id="KW-0067">ATP-binding</keyword>
<evidence type="ECO:0000256" key="4">
    <source>
        <dbReference type="ARBA" id="ARBA00022840"/>
    </source>
</evidence>
<evidence type="ECO:0000259" key="5">
    <source>
        <dbReference type="PROSITE" id="PS50893"/>
    </source>
</evidence>
<dbReference type="KEGG" id="qdo:H9Q78_14345"/>
<evidence type="ECO:0000256" key="1">
    <source>
        <dbReference type="ARBA" id="ARBA00005417"/>
    </source>
</evidence>
<dbReference type="AlphaFoldDB" id="A0A7G9G453"/>
<dbReference type="PROSITE" id="PS00211">
    <property type="entry name" value="ABC_TRANSPORTER_1"/>
    <property type="match status" value="1"/>
</dbReference>
<keyword evidence="7" id="KW-1185">Reference proteome</keyword>
<reference evidence="6 7" key="1">
    <citation type="submission" date="2020-08" db="EMBL/GenBank/DDBJ databases">
        <authorList>
            <person name="Liu C."/>
            <person name="Sun Q."/>
        </authorList>
    </citation>
    <scope>NUCLEOTIDE SEQUENCE [LARGE SCALE GENOMIC DNA]</scope>
    <source>
        <strain evidence="6 7">NSJ-38</strain>
    </source>
</reference>
<dbReference type="Gene3D" id="3.40.50.300">
    <property type="entry name" value="P-loop containing nucleotide triphosphate hydrolases"/>
    <property type="match status" value="1"/>
</dbReference>
<dbReference type="InterPro" id="IPR027417">
    <property type="entry name" value="P-loop_NTPase"/>
</dbReference>
<dbReference type="Pfam" id="PF00005">
    <property type="entry name" value="ABC_tran"/>
    <property type="match status" value="1"/>
</dbReference>
<dbReference type="SMART" id="SM00382">
    <property type="entry name" value="AAA"/>
    <property type="match status" value="1"/>
</dbReference>
<dbReference type="Proteomes" id="UP000515823">
    <property type="component" value="Chromosome"/>
</dbReference>
<evidence type="ECO:0000313" key="7">
    <source>
        <dbReference type="Proteomes" id="UP000515823"/>
    </source>
</evidence>
<dbReference type="GO" id="GO:0005524">
    <property type="term" value="F:ATP binding"/>
    <property type="evidence" value="ECO:0007669"/>
    <property type="project" value="UniProtKB-KW"/>
</dbReference>
<dbReference type="InterPro" id="IPR017871">
    <property type="entry name" value="ABC_transporter-like_CS"/>
</dbReference>
<keyword evidence="2" id="KW-0813">Transport</keyword>
<feature type="domain" description="ABC transporter" evidence="5">
    <location>
        <begin position="9"/>
        <end position="241"/>
    </location>
</feature>